<dbReference type="eggNOG" id="ENOG502S59Y">
    <property type="taxonomic scope" value="Eukaryota"/>
</dbReference>
<name>A0A024TW03_9STRA</name>
<evidence type="ECO:0000313" key="2">
    <source>
        <dbReference type="EMBL" id="ETV98169.1"/>
    </source>
</evidence>
<organism evidence="2">
    <name type="scientific">Aphanomyces invadans</name>
    <dbReference type="NCBI Taxonomy" id="157072"/>
    <lineage>
        <taxon>Eukaryota</taxon>
        <taxon>Sar</taxon>
        <taxon>Stramenopiles</taxon>
        <taxon>Oomycota</taxon>
        <taxon>Saprolegniomycetes</taxon>
        <taxon>Saprolegniales</taxon>
        <taxon>Verrucalvaceae</taxon>
        <taxon>Aphanomyces</taxon>
    </lineage>
</organism>
<dbReference type="EMBL" id="KI913970">
    <property type="protein sequence ID" value="ETV98169.1"/>
    <property type="molecule type" value="Genomic_DNA"/>
</dbReference>
<dbReference type="OrthoDB" id="71683at2759"/>
<feature type="compositionally biased region" description="Basic and acidic residues" evidence="1">
    <location>
        <begin position="403"/>
        <end position="413"/>
    </location>
</feature>
<dbReference type="AlphaFoldDB" id="A0A024TW03"/>
<feature type="region of interest" description="Disordered" evidence="1">
    <location>
        <begin position="387"/>
        <end position="429"/>
    </location>
</feature>
<dbReference type="RefSeq" id="XP_008873044.1">
    <property type="nucleotide sequence ID" value="XM_008874822.1"/>
</dbReference>
<gene>
    <name evidence="2" type="ORF">H310_08899</name>
</gene>
<protein>
    <submittedName>
        <fullName evidence="2">Uncharacterized protein</fullName>
    </submittedName>
</protein>
<proteinExistence type="predicted"/>
<dbReference type="VEuPathDB" id="FungiDB:H310_08899"/>
<reference evidence="2" key="1">
    <citation type="submission" date="2013-12" db="EMBL/GenBank/DDBJ databases">
        <title>The Genome Sequence of Aphanomyces invadans NJM9701.</title>
        <authorList>
            <consortium name="The Broad Institute Genomics Platform"/>
            <person name="Russ C."/>
            <person name="Tyler B."/>
            <person name="van West P."/>
            <person name="Dieguez-Uribeondo J."/>
            <person name="Young S.K."/>
            <person name="Zeng Q."/>
            <person name="Gargeya S."/>
            <person name="Fitzgerald M."/>
            <person name="Abouelleil A."/>
            <person name="Alvarado L."/>
            <person name="Chapman S.B."/>
            <person name="Gainer-Dewar J."/>
            <person name="Goldberg J."/>
            <person name="Griggs A."/>
            <person name="Gujja S."/>
            <person name="Hansen M."/>
            <person name="Howarth C."/>
            <person name="Imamovic A."/>
            <person name="Ireland A."/>
            <person name="Larimer J."/>
            <person name="McCowan C."/>
            <person name="Murphy C."/>
            <person name="Pearson M."/>
            <person name="Poon T.W."/>
            <person name="Priest M."/>
            <person name="Roberts A."/>
            <person name="Saif S."/>
            <person name="Shea T."/>
            <person name="Sykes S."/>
            <person name="Wortman J."/>
            <person name="Nusbaum C."/>
            <person name="Birren B."/>
        </authorList>
    </citation>
    <scope>NUCLEOTIDE SEQUENCE [LARGE SCALE GENOMIC DNA]</scope>
    <source>
        <strain evidence="2">NJM9701</strain>
    </source>
</reference>
<sequence length="429" mass="48350">MTKDVPPSPPKKKAVKAAHVAGCPLRESMIHFVGNLRSLDSWKKEEEQLAPQVAQLEMTNSPFVKSPVCRSSDVPQLLEFMAESVVQMNFLICLPSIERCLAEWWRAISHGAALMTPSMLTAMYSGLASVLLEARTPNLQQSGVKILMRCKWCKWDKWVAAADPPLTEMDMHQLIFQLGYLCVPSDLLHDYVAFFQSTLRKLTTHVDKHGGASKASISERRLSRLQHMESRDATKNRPSQCIVLHPATSAQHGEYDGTDDGVGGTLRRSTSSAVIPKMTPMTVTQFRHVRTKPLSSQVLVADLGLLLPQFQNKFHVVDAMAAACRPLEYAPPMRIDPVPWMNPKIHSTTHSMGKRTDRTMSTAPLLLQPATTLDDIERLVTQCTRTMHQNSLREHPATNTWAKQRDKDDDLLRRSMSHPLLRQRRQLRN</sequence>
<accession>A0A024TW03</accession>
<dbReference type="GeneID" id="20085949"/>
<evidence type="ECO:0000256" key="1">
    <source>
        <dbReference type="SAM" id="MobiDB-lite"/>
    </source>
</evidence>